<dbReference type="RefSeq" id="YP_009021142.1">
    <property type="nucleotide sequence ID" value="NC_023848.1"/>
</dbReference>
<gene>
    <name evidence="1" type="ORF">AMIV_065</name>
</gene>
<organism evidence="1 2">
    <name type="scientific">Chloriridovirus anopheles1</name>
    <dbReference type="NCBI Taxonomy" id="1465751"/>
    <lineage>
        <taxon>Viruses</taxon>
        <taxon>Varidnaviria</taxon>
        <taxon>Bamfordvirae</taxon>
        <taxon>Nucleocytoviricota</taxon>
        <taxon>Megaviricetes</taxon>
        <taxon>Pimascovirales</taxon>
        <taxon>Pimascovirales incertae sedis</taxon>
        <taxon>Iridoviridae</taxon>
        <taxon>Betairidovirinae</taxon>
        <taxon>Chloriridovirus</taxon>
    </lineage>
</organism>
<dbReference type="GeneID" id="18938226"/>
<name>W8QN04_9VIRU</name>
<reference evidence="1 2" key="1">
    <citation type="submission" date="2013-12" db="EMBL/GenBank/DDBJ databases">
        <authorList>
            <person name="Tong Y."/>
            <person name="Zhang J."/>
            <person name="Huang Y."/>
            <person name="Li S."/>
            <person name="Pei G."/>
            <person name="Zhang Z."/>
            <person name="Mi Z."/>
            <person name="An X."/>
        </authorList>
    </citation>
    <scope>NUCLEOTIDE SEQUENCE [LARGE SCALE GENOMIC DNA]</scope>
    <source>
        <strain evidence="1">AMIV</strain>
    </source>
</reference>
<accession>W8QN04</accession>
<keyword evidence="2" id="KW-1185">Reference proteome</keyword>
<dbReference type="EMBL" id="KF938901">
    <property type="protein sequence ID" value="AHL67558.1"/>
    <property type="molecule type" value="Genomic_DNA"/>
</dbReference>
<dbReference type="InterPro" id="IPR043920">
    <property type="entry name" value="DUF5757"/>
</dbReference>
<evidence type="ECO:0000313" key="2">
    <source>
        <dbReference type="Proteomes" id="UP000110868"/>
    </source>
</evidence>
<dbReference type="Proteomes" id="UP000110868">
    <property type="component" value="Segment"/>
</dbReference>
<sequence length="1101" mass="128370">MLKVNKANIELLPTDTQETIVLKVANVLKTIPSFILESEFVGSREYVVNPLFYLDSANKVKMGDGVDGRELDDVLAQKLYIVSKIQTTIDDFGNQTEMGLNYALFELENELGAHTFDYQNIWNNRLSVTNEFTDMVQNISKQIKERAKTSNVWKQIVPSFKTTSFTLNKINHETVIDNRKKINELMVFDVVQTDDVVIACFYKEMIKFNPEYSEPINNYLSQSGEILKKAKTLDIVRVLLNRPRGNQRVDYPIINIFVKEKNIAFTIESFISSSNENEASQVIEKIINSLDTDAASTRKEFYYGSYSAFIHVPLLVVKELVTNDKNVSSIAYINESAIINTRKTNLNLFLKGSQIGVGLFERPDTVGTFVRIKKIFGAEDLDAKIKNSIDIVNKLLAYAATKVESVSTYYNQYVKVSLEVQELNELVEEKENTLKKLVPEIFLPNYTRLCAKPPIIVDDPGQDENILKFPIHGEAETRFYKCPYSDFVHPGLRKNLLSNKDKFPFVPCCYQQSQKNKANYKMYYNEEDFKQRINSGEIGKTLKILAPNRIGELSPNVGKLLQYTTGQKFYRFGIPQTNNSCIQLLEMVTSKDNNWQIVRKELAKRSHLCKAEMSQFTNEEIAKKLLNKHTYIDPKYFKGALEDYYNISFILFSKDNDDFSVYPNKFLRFICPLKPRVVFIMEHEKQQHVELIVDEEMSGYLNKQTQKPILYSLKSDKNIRKIFELYSERFNYVLYDTKYNKLTPSWTFREDEDAPKRREYMYPWEYHTGNGKMLRHFEPKTQYIDSFGKTRLVEFQTPIFSFVGEFPPLPCINVEIKDLDYFIKINSKLSKLQIQELGRFSWLKLYLTPFLAPTTQSDNKNRDTFETFTHQKKLAEYLFWAACHFYSSSSFNTVDEWIRLSTRVVEGYTYSAVVIRPHFNREELLINLSDEPKFIFDTLEFQNRVRYNLSLISSVNLKLYSANIYHQFYQDPKNFTLIHPTQLALNSYEYFQQTKERHVLHVLSSDNLQYIKANTLYLIKEFFGDFKNSLCLVLPSLDKVYEEVSKRITNKSKNITLQIYLYSLEAAPKVYLLGDVQTDNVFDTIVINVNKTWFYGLILHS</sequence>
<dbReference type="Pfam" id="PF19061">
    <property type="entry name" value="DUF5757"/>
    <property type="match status" value="1"/>
</dbReference>
<proteinExistence type="predicted"/>
<protein>
    <submittedName>
        <fullName evidence="1">Dynein-like beta chain</fullName>
    </submittedName>
</protein>
<dbReference type="KEGG" id="vg:18938226"/>
<dbReference type="OrthoDB" id="1424at10239"/>
<evidence type="ECO:0000313" key="1">
    <source>
        <dbReference type="EMBL" id="AHL67558.1"/>
    </source>
</evidence>